<name>X6M118_RETFI</name>
<evidence type="ECO:0000256" key="1">
    <source>
        <dbReference type="SAM" id="MobiDB-lite"/>
    </source>
</evidence>
<protein>
    <submittedName>
        <fullName evidence="3">Uncharacterized protein</fullName>
    </submittedName>
</protein>
<feature type="transmembrane region" description="Helical" evidence="2">
    <location>
        <begin position="35"/>
        <end position="54"/>
    </location>
</feature>
<dbReference type="EMBL" id="ASPP01026499">
    <property type="protein sequence ID" value="ETO07112.1"/>
    <property type="molecule type" value="Genomic_DNA"/>
</dbReference>
<sequence length="749" mass="85787">MPSPFHKSVVHQHYPSDGSPQIEGLVSIDHPNRNAWGYICIHVYCFILMNAFFIHCKNKVFWWMGNFFKKLELTDDVVEDFVKTKEWYSSDGVNGNERADGKAKKEAVVSKDKDKDKGRDEDMQANYRAMKGNAKFMTTDNGMQNLVRNAMALPRANVKAYDYDARGDNNNNNNNDNDNDNDDDQDEEEEEDEEEEKDKGNNNNNNNNNNDNNDNNNNDNNNNDNNNNDNNDNNNNNNANKNKHKNSNEKMKDIHNGPRQSQMMNGHHYHKRGLLDILELTNTDQGMSSLAHNAMTQPQLPSHSSSSSPIEMRDRQLFAPLPFAATTDDGMQQLAHNVMLGKHPPSNSPHAAVDDVKMSEAFSNLGRSQENAPETNDLQQRTQSGFTETYSISSTESIHEELSNDAVNDHAKANEMMLKQLHDKITSEQRTPGGAVATLRPLEKNPSFFFCFLFLFLLYWKLKEAMVVDNRVAYRGFPDGKSSNDMISSSSSSFLKGSGMMSLHEGLMKHPTYIGTLEDIEQMEEGTYPIGEGERNLDPYDNNPPLHSPEGITDVCLLLIAHIHICTYTCMHHTHIYMYIYIYVYIIYVYVFFVFVDYGNKWDMPKHGKGGGLLYCSISAKLQHKIEKGNADQNETPTRNDKNLEPHLRHMFVCLFVCVLLLEKKRNRNIERNKIKKKKNSYIQSAKLKIEGMLIVVILRSLWDRPNCHHSNTILSLYEKERFIDPFLLFALVFRFCFFFLSLPCDCAS</sequence>
<keyword evidence="2" id="KW-1133">Transmembrane helix</keyword>
<dbReference type="PANTHER" id="PTHR36812:SF9">
    <property type="entry name" value="MYB-LIKE PROTEIN X ISOFORM X1"/>
    <property type="match status" value="1"/>
</dbReference>
<feature type="compositionally biased region" description="Basic and acidic residues" evidence="1">
    <location>
        <begin position="97"/>
        <end position="121"/>
    </location>
</feature>
<comment type="caution">
    <text evidence="3">The sequence shown here is derived from an EMBL/GenBank/DDBJ whole genome shotgun (WGS) entry which is preliminary data.</text>
</comment>
<accession>X6M118</accession>
<feature type="transmembrane region" description="Helical" evidence="2">
    <location>
        <begin position="578"/>
        <end position="596"/>
    </location>
</feature>
<feature type="region of interest" description="Disordered" evidence="1">
    <location>
        <begin position="163"/>
        <end position="265"/>
    </location>
</feature>
<evidence type="ECO:0000313" key="3">
    <source>
        <dbReference type="EMBL" id="ETO07112.1"/>
    </source>
</evidence>
<reference evidence="3 4" key="1">
    <citation type="journal article" date="2013" name="Curr. Biol.">
        <title>The Genome of the Foraminiferan Reticulomyxa filosa.</title>
        <authorList>
            <person name="Glockner G."/>
            <person name="Hulsmann N."/>
            <person name="Schleicher M."/>
            <person name="Noegel A.A."/>
            <person name="Eichinger L."/>
            <person name="Gallinger C."/>
            <person name="Pawlowski J."/>
            <person name="Sierra R."/>
            <person name="Euteneuer U."/>
            <person name="Pillet L."/>
            <person name="Moustafa A."/>
            <person name="Platzer M."/>
            <person name="Groth M."/>
            <person name="Szafranski K."/>
            <person name="Schliwa M."/>
        </authorList>
    </citation>
    <scope>NUCLEOTIDE SEQUENCE [LARGE SCALE GENOMIC DNA]</scope>
</reference>
<keyword evidence="2" id="KW-0812">Transmembrane</keyword>
<feature type="compositionally biased region" description="Basic and acidic residues" evidence="1">
    <location>
        <begin position="246"/>
        <end position="256"/>
    </location>
</feature>
<feature type="transmembrane region" description="Helical" evidence="2">
    <location>
        <begin position="647"/>
        <end position="664"/>
    </location>
</feature>
<proteinExistence type="predicted"/>
<gene>
    <name evidence="3" type="ORF">RFI_30281</name>
</gene>
<feature type="region of interest" description="Disordered" evidence="1">
    <location>
        <begin position="92"/>
        <end position="121"/>
    </location>
</feature>
<feature type="compositionally biased region" description="Low complexity" evidence="1">
    <location>
        <begin position="201"/>
        <end position="240"/>
    </location>
</feature>
<feature type="transmembrane region" description="Helical" evidence="2">
    <location>
        <begin position="685"/>
        <end position="703"/>
    </location>
</feature>
<evidence type="ECO:0000256" key="2">
    <source>
        <dbReference type="SAM" id="Phobius"/>
    </source>
</evidence>
<dbReference type="PANTHER" id="PTHR36812">
    <property type="entry name" value="NEUROFILAMENT TRIPLET M PROTEIN-LIKE PROTEIN"/>
    <property type="match status" value="1"/>
</dbReference>
<feature type="transmembrane region" description="Helical" evidence="2">
    <location>
        <begin position="723"/>
        <end position="743"/>
    </location>
</feature>
<evidence type="ECO:0000313" key="4">
    <source>
        <dbReference type="Proteomes" id="UP000023152"/>
    </source>
</evidence>
<keyword evidence="4" id="KW-1185">Reference proteome</keyword>
<organism evidence="3 4">
    <name type="scientific">Reticulomyxa filosa</name>
    <dbReference type="NCBI Taxonomy" id="46433"/>
    <lineage>
        <taxon>Eukaryota</taxon>
        <taxon>Sar</taxon>
        <taxon>Rhizaria</taxon>
        <taxon>Retaria</taxon>
        <taxon>Foraminifera</taxon>
        <taxon>Monothalamids</taxon>
        <taxon>Reticulomyxidae</taxon>
        <taxon>Reticulomyxa</taxon>
    </lineage>
</organism>
<feature type="compositionally biased region" description="Acidic residues" evidence="1">
    <location>
        <begin position="177"/>
        <end position="196"/>
    </location>
</feature>
<dbReference type="Proteomes" id="UP000023152">
    <property type="component" value="Unassembled WGS sequence"/>
</dbReference>
<dbReference type="AlphaFoldDB" id="X6M118"/>
<keyword evidence="2" id="KW-0472">Membrane</keyword>